<evidence type="ECO:0000313" key="4">
    <source>
        <dbReference type="EMBL" id="TKW61729.1"/>
    </source>
</evidence>
<dbReference type="InterPro" id="IPR006119">
    <property type="entry name" value="Resolv_N"/>
</dbReference>
<evidence type="ECO:0000259" key="2">
    <source>
        <dbReference type="PROSITE" id="PS51736"/>
    </source>
</evidence>
<feature type="domain" description="Resolvase/invertase-type recombinase catalytic" evidence="2">
    <location>
        <begin position="11"/>
        <end position="163"/>
    </location>
</feature>
<dbReference type="Gene3D" id="3.40.50.1390">
    <property type="entry name" value="Resolvase, N-terminal catalytic domain"/>
    <property type="match status" value="1"/>
</dbReference>
<feature type="region of interest" description="Disordered" evidence="1">
    <location>
        <begin position="451"/>
        <end position="480"/>
    </location>
</feature>
<dbReference type="InterPro" id="IPR036162">
    <property type="entry name" value="Resolvase-like_N_sf"/>
</dbReference>
<dbReference type="InterPro" id="IPR050639">
    <property type="entry name" value="SSR_resolvase"/>
</dbReference>
<organism evidence="4 5">
    <name type="scientific">Blastochloris viridis</name>
    <name type="common">Rhodopseudomonas viridis</name>
    <dbReference type="NCBI Taxonomy" id="1079"/>
    <lineage>
        <taxon>Bacteria</taxon>
        <taxon>Pseudomonadati</taxon>
        <taxon>Pseudomonadota</taxon>
        <taxon>Alphaproteobacteria</taxon>
        <taxon>Hyphomicrobiales</taxon>
        <taxon>Blastochloridaceae</taxon>
        <taxon>Blastochloris</taxon>
    </lineage>
</organism>
<dbReference type="CDD" id="cd03768">
    <property type="entry name" value="SR_ResInv"/>
    <property type="match status" value="1"/>
</dbReference>
<dbReference type="AlphaFoldDB" id="A0A6N4REQ2"/>
<dbReference type="InterPro" id="IPR038109">
    <property type="entry name" value="DNA_bind_recomb_sf"/>
</dbReference>
<dbReference type="Pfam" id="PF00239">
    <property type="entry name" value="Resolvase"/>
    <property type="match status" value="1"/>
</dbReference>
<dbReference type="InterPro" id="IPR011109">
    <property type="entry name" value="DNA_bind_recombinase_dom"/>
</dbReference>
<dbReference type="SUPFAM" id="SSF53041">
    <property type="entry name" value="Resolvase-like"/>
    <property type="match status" value="1"/>
</dbReference>
<dbReference type="EMBL" id="VAFM01000001">
    <property type="protein sequence ID" value="TKW61729.1"/>
    <property type="molecule type" value="Genomic_DNA"/>
</dbReference>
<dbReference type="Pfam" id="PF13408">
    <property type="entry name" value="Zn_ribbon_recom"/>
    <property type="match status" value="1"/>
</dbReference>
<dbReference type="Gene3D" id="3.90.1750.20">
    <property type="entry name" value="Putative Large Serine Recombinase, Chain B, Domain 2"/>
    <property type="match status" value="1"/>
</dbReference>
<dbReference type="InterPro" id="IPR025827">
    <property type="entry name" value="Zn_ribbon_recom_dom"/>
</dbReference>
<sequence>MKVSPITPMIRCAIYTRKSTEEGLEMEYNSLDAQRDAGEAYIRSQMHAGWMLVQDRYDDGAYSGGNMERPALQRLLEDVKSGKVQMVVVYKIDRLSRSLMDFAKMAGVFEEHGASFTSVTEQFSTASAIGRLHLNIILSFAQFERENSRERVLDKVAASKKKGMWMGGFPPLGYNVVNRKLEVNAGEAETVRFIYQRYAKTHSVLQVVKDLHERGTTSKTFITKKGTQREGQPFTVTAVNKILRNRLYLGKIHHKGSYYDGEHQPLVEPELWDAVQKLFSLSVKKKPGRKLGDSSANLLSGLLVCRCCRSAMTHTFTRKKGRLYRYYTSSAVKRGLKKGCTVGTISAPSLEETVIGQIRAIIRQPEVVSEVWEQVQSLGGVASEEDIRRRLLALDKVWDELFPAEQRQLVGLLVKRVEMTPQGARIHLYTNGLEELLRKLVENKEIGDGEYHCSDGAPQGETDSWTGVGSGPARLGYAHR</sequence>
<dbReference type="PROSITE" id="PS51737">
    <property type="entry name" value="RECOMBINASE_DNA_BIND"/>
    <property type="match status" value="1"/>
</dbReference>
<evidence type="ECO:0000313" key="5">
    <source>
        <dbReference type="Proteomes" id="UP000320948"/>
    </source>
</evidence>
<evidence type="ECO:0000256" key="1">
    <source>
        <dbReference type="SAM" id="MobiDB-lite"/>
    </source>
</evidence>
<accession>A0A6N4REQ2</accession>
<dbReference type="PROSITE" id="PS51736">
    <property type="entry name" value="RECOMBINASES_3"/>
    <property type="match status" value="1"/>
</dbReference>
<reference evidence="4 5" key="1">
    <citation type="journal article" date="2017" name="Nat. Commun.">
        <title>In situ click chemistry generation of cyclooxygenase-2 inhibitors.</title>
        <authorList>
            <person name="Bhardwaj A."/>
            <person name="Kaur J."/>
            <person name="Wuest M."/>
            <person name="Wuest F."/>
        </authorList>
    </citation>
    <scope>NUCLEOTIDE SEQUENCE [LARGE SCALE GENOMIC DNA]</scope>
    <source>
        <strain evidence="4">S2_018_000_R2_106</strain>
    </source>
</reference>
<comment type="caution">
    <text evidence="4">The sequence shown here is derived from an EMBL/GenBank/DDBJ whole genome shotgun (WGS) entry which is preliminary data.</text>
</comment>
<gene>
    <name evidence="4" type="ORF">DI628_03640</name>
</gene>
<name>A0A6N4REQ2_BLAVI</name>
<dbReference type="Pfam" id="PF07508">
    <property type="entry name" value="Recombinase"/>
    <property type="match status" value="1"/>
</dbReference>
<dbReference type="GO" id="GO:0000150">
    <property type="term" value="F:DNA strand exchange activity"/>
    <property type="evidence" value="ECO:0007669"/>
    <property type="project" value="InterPro"/>
</dbReference>
<dbReference type="Proteomes" id="UP000320948">
    <property type="component" value="Unassembled WGS sequence"/>
</dbReference>
<protein>
    <submittedName>
        <fullName evidence="4">Recombinase family protein</fullName>
    </submittedName>
</protein>
<dbReference type="PANTHER" id="PTHR30461:SF23">
    <property type="entry name" value="DNA RECOMBINASE-RELATED"/>
    <property type="match status" value="1"/>
</dbReference>
<proteinExistence type="predicted"/>
<evidence type="ECO:0000259" key="3">
    <source>
        <dbReference type="PROSITE" id="PS51737"/>
    </source>
</evidence>
<dbReference type="PANTHER" id="PTHR30461">
    <property type="entry name" value="DNA-INVERTASE FROM LAMBDOID PROPHAGE"/>
    <property type="match status" value="1"/>
</dbReference>
<dbReference type="SMART" id="SM00857">
    <property type="entry name" value="Resolvase"/>
    <property type="match status" value="1"/>
</dbReference>
<dbReference type="GO" id="GO:0003677">
    <property type="term" value="F:DNA binding"/>
    <property type="evidence" value="ECO:0007669"/>
    <property type="project" value="InterPro"/>
</dbReference>
<feature type="domain" description="Recombinase" evidence="3">
    <location>
        <begin position="171"/>
        <end position="285"/>
    </location>
</feature>